<organism evidence="1">
    <name type="scientific">marine sediment metagenome</name>
    <dbReference type="NCBI Taxonomy" id="412755"/>
    <lineage>
        <taxon>unclassified sequences</taxon>
        <taxon>metagenomes</taxon>
        <taxon>ecological metagenomes</taxon>
    </lineage>
</organism>
<sequence length="79" mass="8101">MATAQFQAAVARNNAIIADRAAADARARGDVASAQRATQTRLLLGRQRVAQAGLGQLVGTGSALDLNVDLAATGKLEEL</sequence>
<feature type="non-terminal residue" evidence="1">
    <location>
        <position position="79"/>
    </location>
</feature>
<name>A0A0F9D8L6_9ZZZZ</name>
<gene>
    <name evidence="1" type="ORF">LCGC14_2518610</name>
</gene>
<dbReference type="AlphaFoldDB" id="A0A0F9D8L6"/>
<comment type="caution">
    <text evidence="1">The sequence shown here is derived from an EMBL/GenBank/DDBJ whole genome shotgun (WGS) entry which is preliminary data.</text>
</comment>
<reference evidence="1" key="1">
    <citation type="journal article" date="2015" name="Nature">
        <title>Complex archaea that bridge the gap between prokaryotes and eukaryotes.</title>
        <authorList>
            <person name="Spang A."/>
            <person name="Saw J.H."/>
            <person name="Jorgensen S.L."/>
            <person name="Zaremba-Niedzwiedzka K."/>
            <person name="Martijn J."/>
            <person name="Lind A.E."/>
            <person name="van Eijk R."/>
            <person name="Schleper C."/>
            <person name="Guy L."/>
            <person name="Ettema T.J."/>
        </authorList>
    </citation>
    <scope>NUCLEOTIDE SEQUENCE</scope>
</reference>
<evidence type="ECO:0000313" key="1">
    <source>
        <dbReference type="EMBL" id="KKL14151.1"/>
    </source>
</evidence>
<accession>A0A0F9D8L6</accession>
<dbReference type="EMBL" id="LAZR01040573">
    <property type="protein sequence ID" value="KKL14151.1"/>
    <property type="molecule type" value="Genomic_DNA"/>
</dbReference>
<proteinExistence type="predicted"/>
<protein>
    <submittedName>
        <fullName evidence="1">Uncharacterized protein</fullName>
    </submittedName>
</protein>